<gene>
    <name evidence="3" type="ORF">HKK74_32565</name>
</gene>
<proteinExistence type="predicted"/>
<organism evidence="3 4">
    <name type="scientific">Actinomadura alba</name>
    <dbReference type="NCBI Taxonomy" id="406431"/>
    <lineage>
        <taxon>Bacteria</taxon>
        <taxon>Bacillati</taxon>
        <taxon>Actinomycetota</taxon>
        <taxon>Actinomycetes</taxon>
        <taxon>Streptosporangiales</taxon>
        <taxon>Thermomonosporaceae</taxon>
        <taxon>Actinomadura</taxon>
    </lineage>
</organism>
<dbReference type="PANTHER" id="PTHR43591:SF24">
    <property type="entry name" value="2-METHOXY-6-POLYPRENYL-1,4-BENZOQUINOL METHYLASE, MITOCHONDRIAL"/>
    <property type="match status" value="1"/>
</dbReference>
<evidence type="ECO:0000259" key="2">
    <source>
        <dbReference type="Pfam" id="PF08241"/>
    </source>
</evidence>
<name>A0ABR7M0P0_9ACTN</name>
<protein>
    <submittedName>
        <fullName evidence="3">Methyltransferase domain-containing protein</fullName>
    </submittedName>
</protein>
<dbReference type="GO" id="GO:0032259">
    <property type="term" value="P:methylation"/>
    <property type="evidence" value="ECO:0007669"/>
    <property type="project" value="UniProtKB-KW"/>
</dbReference>
<dbReference type="SUPFAM" id="SSF53335">
    <property type="entry name" value="S-adenosyl-L-methionine-dependent methyltransferases"/>
    <property type="match status" value="1"/>
</dbReference>
<accession>A0ABR7M0P0</accession>
<keyword evidence="3" id="KW-0489">Methyltransferase</keyword>
<dbReference type="InterPro" id="IPR029063">
    <property type="entry name" value="SAM-dependent_MTases_sf"/>
</dbReference>
<evidence type="ECO:0000256" key="1">
    <source>
        <dbReference type="SAM" id="MobiDB-lite"/>
    </source>
</evidence>
<dbReference type="InterPro" id="IPR013216">
    <property type="entry name" value="Methyltransf_11"/>
</dbReference>
<sequence>MLPTGAACVVVDGAGDHAAQVADRLAHALSSDGRLCTRLTGGTSPPSDDTWHADRSPGAVTLADGPRLRARPPATGWDVVVWLSCRPTGHSPNVGGERDADIVIDLRDETWPVIRHVARRLAGHSRWYITESRAFFATRAATWDTKFGDDMPAYTAAVDEAGIPVGAAVIDVGCGTGRALPALRSAVGPTGVVIGLDLTPQMLAVAKAGGRAQHAALLVGDARHLPLGDASVHTVFTAGLVNHLPHIGEGLAELARVARPGGRLVIFHPSGRAALAARHGRTLDPDEPLARKRLGPLLAGAGWHLDGYDDAPHRFLALATRR</sequence>
<reference evidence="3 4" key="1">
    <citation type="submission" date="2020-06" db="EMBL/GenBank/DDBJ databases">
        <title>Actinomadura xiongansis sp. nov., isolated from soil of Baiyangdian.</title>
        <authorList>
            <person name="Zhang X."/>
        </authorList>
    </citation>
    <scope>NUCLEOTIDE SEQUENCE [LARGE SCALE GENOMIC DNA]</scope>
    <source>
        <strain evidence="3 4">HBUM206468</strain>
    </source>
</reference>
<comment type="caution">
    <text evidence="3">The sequence shown here is derived from an EMBL/GenBank/DDBJ whole genome shotgun (WGS) entry which is preliminary data.</text>
</comment>
<dbReference type="GO" id="GO:0008168">
    <property type="term" value="F:methyltransferase activity"/>
    <property type="evidence" value="ECO:0007669"/>
    <property type="project" value="UniProtKB-KW"/>
</dbReference>
<keyword evidence="3" id="KW-0808">Transferase</keyword>
<keyword evidence="4" id="KW-1185">Reference proteome</keyword>
<dbReference type="Pfam" id="PF08241">
    <property type="entry name" value="Methyltransf_11"/>
    <property type="match status" value="1"/>
</dbReference>
<dbReference type="Proteomes" id="UP000805614">
    <property type="component" value="Unassembled WGS sequence"/>
</dbReference>
<evidence type="ECO:0000313" key="3">
    <source>
        <dbReference type="EMBL" id="MBC6470188.1"/>
    </source>
</evidence>
<dbReference type="EMBL" id="JABVEC010000037">
    <property type="protein sequence ID" value="MBC6470188.1"/>
    <property type="molecule type" value="Genomic_DNA"/>
</dbReference>
<dbReference type="PANTHER" id="PTHR43591">
    <property type="entry name" value="METHYLTRANSFERASE"/>
    <property type="match status" value="1"/>
</dbReference>
<dbReference type="CDD" id="cd02440">
    <property type="entry name" value="AdoMet_MTases"/>
    <property type="match status" value="1"/>
</dbReference>
<feature type="domain" description="Methyltransferase type 11" evidence="2">
    <location>
        <begin position="170"/>
        <end position="266"/>
    </location>
</feature>
<feature type="region of interest" description="Disordered" evidence="1">
    <location>
        <begin position="37"/>
        <end position="67"/>
    </location>
</feature>
<evidence type="ECO:0000313" key="4">
    <source>
        <dbReference type="Proteomes" id="UP000805614"/>
    </source>
</evidence>
<dbReference type="Gene3D" id="3.40.50.150">
    <property type="entry name" value="Vaccinia Virus protein VP39"/>
    <property type="match status" value="1"/>
</dbReference>